<dbReference type="CDD" id="cd05709">
    <property type="entry name" value="S2P-M50"/>
    <property type="match status" value="1"/>
</dbReference>
<dbReference type="GO" id="GO:0004222">
    <property type="term" value="F:metalloendopeptidase activity"/>
    <property type="evidence" value="ECO:0007669"/>
    <property type="project" value="InterPro"/>
</dbReference>
<dbReference type="Gene3D" id="2.30.42.10">
    <property type="match status" value="1"/>
</dbReference>
<dbReference type="GO" id="GO:0005737">
    <property type="term" value="C:cytoplasm"/>
    <property type="evidence" value="ECO:0007669"/>
    <property type="project" value="TreeGrafter"/>
</dbReference>
<evidence type="ECO:0000259" key="6">
    <source>
        <dbReference type="SMART" id="SM00228"/>
    </source>
</evidence>
<keyword evidence="4 5" id="KW-0472">Membrane</keyword>
<dbReference type="GO" id="GO:0016020">
    <property type="term" value="C:membrane"/>
    <property type="evidence" value="ECO:0007669"/>
    <property type="project" value="InterPro"/>
</dbReference>
<dbReference type="PRINTS" id="PR01000">
    <property type="entry name" value="SREBPS2PTASE"/>
</dbReference>
<accession>B8GGR1</accession>
<dbReference type="EMBL" id="CP001338">
    <property type="protein sequence ID" value="ACL16316.1"/>
    <property type="molecule type" value="Genomic_DNA"/>
</dbReference>
<feature type="transmembrane region" description="Helical" evidence="5">
    <location>
        <begin position="213"/>
        <end position="234"/>
    </location>
</feature>
<evidence type="ECO:0000256" key="3">
    <source>
        <dbReference type="ARBA" id="ARBA00022989"/>
    </source>
</evidence>
<dbReference type="Pfam" id="PF02163">
    <property type="entry name" value="Peptidase_M50"/>
    <property type="match status" value="1"/>
</dbReference>
<dbReference type="GeneID" id="7272372"/>
<dbReference type="AlphaFoldDB" id="B8GGR1"/>
<keyword evidence="3 5" id="KW-1133">Transmembrane helix</keyword>
<feature type="domain" description="PDZ" evidence="6">
    <location>
        <begin position="224"/>
        <end position="297"/>
    </location>
</feature>
<dbReference type="SMART" id="SM00228">
    <property type="entry name" value="PDZ"/>
    <property type="match status" value="1"/>
</dbReference>
<dbReference type="eggNOG" id="arCOG04064">
    <property type="taxonomic scope" value="Archaea"/>
</dbReference>
<gene>
    <name evidence="7" type="ordered locus">Mpal_0964</name>
</gene>
<proteinExistence type="predicted"/>
<dbReference type="KEGG" id="mpl:Mpal_0964"/>
<protein>
    <submittedName>
        <fullName evidence="7">Peptidase M50</fullName>
    </submittedName>
</protein>
<reference evidence="7 8" key="1">
    <citation type="journal article" date="2015" name="Genome Announc.">
        <title>Complete Genome Sequence of Methanosphaerula palustris E1-9CT, a Hydrogenotrophic Methanogen Isolated from a Minerotrophic Fen Peatland.</title>
        <authorList>
            <person name="Cadillo-Quiroz H."/>
            <person name="Browne P."/>
            <person name="Kyrpides N."/>
            <person name="Woyke T."/>
            <person name="Goodwin L."/>
            <person name="Detter C."/>
            <person name="Yavitt J.B."/>
            <person name="Zinder S.H."/>
        </authorList>
    </citation>
    <scope>NUCLEOTIDE SEQUENCE [LARGE SCALE GENOMIC DNA]</scope>
    <source>
        <strain evidence="8">ATCC BAA-1556 / DSM 19958 / E1-9c</strain>
    </source>
</reference>
<organism evidence="7 8">
    <name type="scientific">Methanosphaerula palustris (strain ATCC BAA-1556 / DSM 19958 / E1-9c)</name>
    <dbReference type="NCBI Taxonomy" id="521011"/>
    <lineage>
        <taxon>Archaea</taxon>
        <taxon>Methanobacteriati</taxon>
        <taxon>Methanobacteriota</taxon>
        <taxon>Stenosarchaea group</taxon>
        <taxon>Methanomicrobia</taxon>
        <taxon>Methanomicrobiales</taxon>
        <taxon>Methanoregulaceae</taxon>
        <taxon>Methanosphaerula</taxon>
    </lineage>
</organism>
<feature type="transmembrane region" description="Helical" evidence="5">
    <location>
        <begin position="146"/>
        <end position="166"/>
    </location>
</feature>
<dbReference type="InterPro" id="IPR036034">
    <property type="entry name" value="PDZ_sf"/>
</dbReference>
<dbReference type="GO" id="GO:0012505">
    <property type="term" value="C:endomembrane system"/>
    <property type="evidence" value="ECO:0007669"/>
    <property type="project" value="UniProtKB-SubCell"/>
</dbReference>
<feature type="transmembrane region" description="Helical" evidence="5">
    <location>
        <begin position="6"/>
        <end position="23"/>
    </location>
</feature>
<dbReference type="OrthoDB" id="15212at2157"/>
<feature type="transmembrane region" description="Helical" evidence="5">
    <location>
        <begin position="381"/>
        <end position="404"/>
    </location>
</feature>
<feature type="transmembrane region" description="Helical" evidence="5">
    <location>
        <begin position="431"/>
        <end position="457"/>
    </location>
</feature>
<evidence type="ECO:0000256" key="4">
    <source>
        <dbReference type="ARBA" id="ARBA00023136"/>
    </source>
</evidence>
<evidence type="ECO:0000313" key="7">
    <source>
        <dbReference type="EMBL" id="ACL16316.1"/>
    </source>
</evidence>
<dbReference type="HOGENOM" id="CLU_042134_1_0_2"/>
<evidence type="ECO:0000256" key="2">
    <source>
        <dbReference type="ARBA" id="ARBA00022692"/>
    </source>
</evidence>
<comment type="subcellular location">
    <subcellularLocation>
        <location evidence="1">Endomembrane system</location>
        <topology evidence="1">Multi-pass membrane protein</topology>
    </subcellularLocation>
</comment>
<evidence type="ECO:0000313" key="8">
    <source>
        <dbReference type="Proteomes" id="UP000002457"/>
    </source>
</evidence>
<feature type="transmembrane region" description="Helical" evidence="5">
    <location>
        <begin position="89"/>
        <end position="111"/>
    </location>
</feature>
<dbReference type="PANTHER" id="PTHR13325">
    <property type="entry name" value="PROTEASE M50 MEMBRANE-BOUND TRANSCRIPTION FACTOR SITE 2 PROTEASE"/>
    <property type="match status" value="1"/>
</dbReference>
<dbReference type="Proteomes" id="UP000002457">
    <property type="component" value="Chromosome"/>
</dbReference>
<evidence type="ECO:0000256" key="5">
    <source>
        <dbReference type="SAM" id="Phobius"/>
    </source>
</evidence>
<evidence type="ECO:0000256" key="1">
    <source>
        <dbReference type="ARBA" id="ARBA00004127"/>
    </source>
</evidence>
<name>B8GGR1_METPE</name>
<dbReference type="InterPro" id="IPR001478">
    <property type="entry name" value="PDZ"/>
</dbReference>
<dbReference type="STRING" id="521011.Mpal_0964"/>
<dbReference type="InterPro" id="IPR008915">
    <property type="entry name" value="Peptidase_M50"/>
</dbReference>
<dbReference type="GO" id="GO:0031293">
    <property type="term" value="P:membrane protein intracellular domain proteolysis"/>
    <property type="evidence" value="ECO:0007669"/>
    <property type="project" value="TreeGrafter"/>
</dbReference>
<dbReference type="SUPFAM" id="SSF50156">
    <property type="entry name" value="PDZ domain-like"/>
    <property type="match status" value="1"/>
</dbReference>
<dbReference type="InterPro" id="IPR001193">
    <property type="entry name" value="MBTPS2"/>
</dbReference>
<sequence length="459" mass="50628">MEWLSVLILLVLLYTLISVYVVLHNRAYQRQLLKSETTQDDRADEKEPGEETGDWIYDHISFFGPIMAIRTHKVGIFDFFAKFSLFFRIYGTLGVLMVILVSIFFTISLFLSLRYTLTYKPTPTGIYEPQNLLLIPGVNQYVPGTVAVWLALVLTLAIHEFGHGILARVEHMRVRSAGLLLAVIPIGAFVEPDEQDVAAAKGMPKIRMFGAGITNNLVFGLACIFLMITLFGMAAPTTSPVIYGIYQDYPAHQAGVPQDSIVTAINGTPLSTREQVALFLNGTRPGDPITLEVQKDGIVSTYPMTLAMKPGTNSTDGPGFMGVIYYDAPGLVTAVKGSFTPIGLLKYLVLPFDQSEEGQFLRVLGFETTDTQYYSAPFPGFWGLIHLLFWSGWISINVGIFNALPMVPLDGGYIMQEGIQRISARFKLERFASSLAAGISALVMTTMVALIALPYLLHL</sequence>
<dbReference type="PANTHER" id="PTHR13325:SF3">
    <property type="entry name" value="MEMBRANE-BOUND TRANSCRIPTION FACTOR SITE-2 PROTEASE"/>
    <property type="match status" value="1"/>
</dbReference>
<keyword evidence="8" id="KW-1185">Reference proteome</keyword>
<dbReference type="RefSeq" id="WP_012617635.1">
    <property type="nucleotide sequence ID" value="NC_011832.1"/>
</dbReference>
<keyword evidence="2 5" id="KW-0812">Transmembrane</keyword>